<dbReference type="Proteomes" id="UP000799424">
    <property type="component" value="Unassembled WGS sequence"/>
</dbReference>
<reference evidence="1" key="1">
    <citation type="journal article" date="2020" name="Stud. Mycol.">
        <title>101 Dothideomycetes genomes: a test case for predicting lifestyles and emergence of pathogens.</title>
        <authorList>
            <person name="Haridas S."/>
            <person name="Albert R."/>
            <person name="Binder M."/>
            <person name="Bloem J."/>
            <person name="Labutti K."/>
            <person name="Salamov A."/>
            <person name="Andreopoulos B."/>
            <person name="Baker S."/>
            <person name="Barry K."/>
            <person name="Bills G."/>
            <person name="Bluhm B."/>
            <person name="Cannon C."/>
            <person name="Castanera R."/>
            <person name="Culley D."/>
            <person name="Daum C."/>
            <person name="Ezra D."/>
            <person name="Gonzalez J."/>
            <person name="Henrissat B."/>
            <person name="Kuo A."/>
            <person name="Liang C."/>
            <person name="Lipzen A."/>
            <person name="Lutzoni F."/>
            <person name="Magnuson J."/>
            <person name="Mondo S."/>
            <person name="Nolan M."/>
            <person name="Ohm R."/>
            <person name="Pangilinan J."/>
            <person name="Park H.-J."/>
            <person name="Ramirez L."/>
            <person name="Alfaro M."/>
            <person name="Sun H."/>
            <person name="Tritt A."/>
            <person name="Yoshinaga Y."/>
            <person name="Zwiers L.-H."/>
            <person name="Turgeon B."/>
            <person name="Goodwin S."/>
            <person name="Spatafora J."/>
            <person name="Crous P."/>
            <person name="Grigoriev I."/>
        </authorList>
    </citation>
    <scope>NUCLEOTIDE SEQUENCE</scope>
    <source>
        <strain evidence="1">CBS 113818</strain>
    </source>
</reference>
<feature type="non-terminal residue" evidence="1">
    <location>
        <position position="1"/>
    </location>
</feature>
<sequence length="102" mass="11761">SPSHVSTKCSHSLHPSDTRVDAYCPICRVVMELEFLDAITEAYKEAGGPRFTRDVDPERHRPLRSAWHMARRDHERTLEEHRTVAFHERTWEVQNPACAPAA</sequence>
<dbReference type="EMBL" id="MU006222">
    <property type="protein sequence ID" value="KAF2828804.1"/>
    <property type="molecule type" value="Genomic_DNA"/>
</dbReference>
<dbReference type="OrthoDB" id="3792274at2759"/>
<organism evidence="1 2">
    <name type="scientific">Ophiobolus disseminans</name>
    <dbReference type="NCBI Taxonomy" id="1469910"/>
    <lineage>
        <taxon>Eukaryota</taxon>
        <taxon>Fungi</taxon>
        <taxon>Dikarya</taxon>
        <taxon>Ascomycota</taxon>
        <taxon>Pezizomycotina</taxon>
        <taxon>Dothideomycetes</taxon>
        <taxon>Pleosporomycetidae</taxon>
        <taxon>Pleosporales</taxon>
        <taxon>Pleosporineae</taxon>
        <taxon>Phaeosphaeriaceae</taxon>
        <taxon>Ophiobolus</taxon>
    </lineage>
</organism>
<accession>A0A6A7A7M5</accession>
<feature type="non-terminal residue" evidence="1">
    <location>
        <position position="102"/>
    </location>
</feature>
<name>A0A6A7A7M5_9PLEO</name>
<dbReference type="AlphaFoldDB" id="A0A6A7A7M5"/>
<keyword evidence="2" id="KW-1185">Reference proteome</keyword>
<evidence type="ECO:0000313" key="2">
    <source>
        <dbReference type="Proteomes" id="UP000799424"/>
    </source>
</evidence>
<protein>
    <submittedName>
        <fullName evidence="1">Uncharacterized protein</fullName>
    </submittedName>
</protein>
<gene>
    <name evidence="1" type="ORF">CC86DRAFT_272237</name>
</gene>
<evidence type="ECO:0000313" key="1">
    <source>
        <dbReference type="EMBL" id="KAF2828804.1"/>
    </source>
</evidence>
<proteinExistence type="predicted"/>